<accession>A0A814GJ09</accession>
<dbReference type="AlphaFoldDB" id="A0A814GJ09"/>
<dbReference type="GO" id="GO:0006508">
    <property type="term" value="P:proteolysis"/>
    <property type="evidence" value="ECO:0007669"/>
    <property type="project" value="UniProtKB-KW"/>
</dbReference>
<dbReference type="PANTHER" id="PTHR24006">
    <property type="entry name" value="UBIQUITIN CARBOXYL-TERMINAL HYDROLASE"/>
    <property type="match status" value="1"/>
</dbReference>
<evidence type="ECO:0000256" key="3">
    <source>
        <dbReference type="ARBA" id="ARBA00022670"/>
    </source>
</evidence>
<comment type="similarity">
    <text evidence="2 5">Belongs to the peptidase C19 family.</text>
</comment>
<dbReference type="PROSITE" id="PS00973">
    <property type="entry name" value="USP_2"/>
    <property type="match status" value="1"/>
</dbReference>
<proteinExistence type="inferred from homology"/>
<sequence length="429" mass="49205">MGIGGSTIDSQDQNGSPFNEHFFGLVNFGNTCYVNSVLQALYFCKPFREKVIQYRIAYSQRIAHFKDTKENQTNTENNHDQTTTSLLKQEHLLNCLSELFYSIVTMKKKKGIVQPKKFIARLRKDNDAFDNLFQQDAHEFLNYLLNTCADILKGEMQELNNINKKVKLNTQNHKILSNGSNSKKGQKVIKNGSISSQTSVNIINDEIGESCGVGVGGDTTTTTTSETTWIHDLFQGTLVNETRCLNCETCSSKEENFFDLSIDVDQNTSLSHCLQEFSNMEMLCGECKYYCETCSSKQEAEKRMRIKKLPKVLALHLKRFKFVGMLNKFVKLTYRVVFPFELRLFNTTEDCADGDQIYDLVSFVVHCGMGLNRGHYISVVKSHGYWFLFDDEQVEKIEVSNFEDFYGLTQDTNKKSETSYILFYESRQS</sequence>
<evidence type="ECO:0000313" key="8">
    <source>
        <dbReference type="Proteomes" id="UP000663879"/>
    </source>
</evidence>
<reference evidence="7" key="1">
    <citation type="submission" date="2021-02" db="EMBL/GenBank/DDBJ databases">
        <authorList>
            <person name="Nowell W R."/>
        </authorList>
    </citation>
    <scope>NUCLEOTIDE SEQUENCE</scope>
    <source>
        <strain evidence="7">Ploen Becks lab</strain>
    </source>
</reference>
<comment type="catalytic activity">
    <reaction evidence="1 5">
        <text>Thiol-dependent hydrolysis of ester, thioester, amide, peptide and isopeptide bonds formed by the C-terminal Gly of ubiquitin (a 76-residue protein attached to proteins as an intracellular targeting signal).</text>
        <dbReference type="EC" id="3.4.19.12"/>
    </reaction>
</comment>
<keyword evidence="8" id="KW-1185">Reference proteome</keyword>
<evidence type="ECO:0000256" key="4">
    <source>
        <dbReference type="ARBA" id="ARBA00022801"/>
    </source>
</evidence>
<dbReference type="OrthoDB" id="27652at2759"/>
<dbReference type="Gene3D" id="3.90.70.10">
    <property type="entry name" value="Cysteine proteinases"/>
    <property type="match status" value="1"/>
</dbReference>
<protein>
    <recommendedName>
        <fullName evidence="5">Ubiquitin carboxyl-terminal hydrolase</fullName>
        <ecNumber evidence="5">3.4.19.12</ecNumber>
    </recommendedName>
</protein>
<dbReference type="EC" id="3.4.19.12" evidence="5"/>
<dbReference type="Pfam" id="PF00443">
    <property type="entry name" value="UCH"/>
    <property type="match status" value="1"/>
</dbReference>
<feature type="domain" description="USP" evidence="6">
    <location>
        <begin position="23"/>
        <end position="427"/>
    </location>
</feature>
<keyword evidence="5" id="KW-0788">Thiol protease</keyword>
<dbReference type="InterPro" id="IPR028889">
    <property type="entry name" value="USP"/>
</dbReference>
<dbReference type="GO" id="GO:0016579">
    <property type="term" value="P:protein deubiquitination"/>
    <property type="evidence" value="ECO:0007669"/>
    <property type="project" value="InterPro"/>
</dbReference>
<dbReference type="InterPro" id="IPR038765">
    <property type="entry name" value="Papain-like_cys_pep_sf"/>
</dbReference>
<keyword evidence="3 5" id="KW-0645">Protease</keyword>
<dbReference type="GO" id="GO:0005634">
    <property type="term" value="C:nucleus"/>
    <property type="evidence" value="ECO:0007669"/>
    <property type="project" value="TreeGrafter"/>
</dbReference>
<dbReference type="PANTHER" id="PTHR24006:SF733">
    <property type="entry name" value="RE52890P"/>
    <property type="match status" value="1"/>
</dbReference>
<evidence type="ECO:0000256" key="1">
    <source>
        <dbReference type="ARBA" id="ARBA00000707"/>
    </source>
</evidence>
<evidence type="ECO:0000313" key="7">
    <source>
        <dbReference type="EMBL" id="CAF0996938.1"/>
    </source>
</evidence>
<dbReference type="PROSITE" id="PS00972">
    <property type="entry name" value="USP_1"/>
    <property type="match status" value="1"/>
</dbReference>
<dbReference type="InterPro" id="IPR018200">
    <property type="entry name" value="USP_CS"/>
</dbReference>
<dbReference type="PROSITE" id="PS50235">
    <property type="entry name" value="USP_3"/>
    <property type="match status" value="1"/>
</dbReference>
<dbReference type="CDD" id="cd02663">
    <property type="entry name" value="Peptidase_C19G"/>
    <property type="match status" value="1"/>
</dbReference>
<keyword evidence="5" id="KW-0833">Ubl conjugation pathway</keyword>
<organism evidence="7 8">
    <name type="scientific">Brachionus calyciflorus</name>
    <dbReference type="NCBI Taxonomy" id="104777"/>
    <lineage>
        <taxon>Eukaryota</taxon>
        <taxon>Metazoa</taxon>
        <taxon>Spiralia</taxon>
        <taxon>Gnathifera</taxon>
        <taxon>Rotifera</taxon>
        <taxon>Eurotatoria</taxon>
        <taxon>Monogononta</taxon>
        <taxon>Pseudotrocha</taxon>
        <taxon>Ploima</taxon>
        <taxon>Brachionidae</taxon>
        <taxon>Brachionus</taxon>
    </lineage>
</organism>
<dbReference type="GO" id="GO:0004843">
    <property type="term" value="F:cysteine-type deubiquitinase activity"/>
    <property type="evidence" value="ECO:0007669"/>
    <property type="project" value="UniProtKB-UniRule"/>
</dbReference>
<dbReference type="InterPro" id="IPR001394">
    <property type="entry name" value="Peptidase_C19_UCH"/>
</dbReference>
<evidence type="ECO:0000256" key="2">
    <source>
        <dbReference type="ARBA" id="ARBA00009085"/>
    </source>
</evidence>
<dbReference type="InterPro" id="IPR050164">
    <property type="entry name" value="Peptidase_C19"/>
</dbReference>
<dbReference type="SUPFAM" id="SSF54001">
    <property type="entry name" value="Cysteine proteinases"/>
    <property type="match status" value="1"/>
</dbReference>
<keyword evidence="4 5" id="KW-0378">Hydrolase</keyword>
<evidence type="ECO:0000256" key="5">
    <source>
        <dbReference type="RuleBase" id="RU366025"/>
    </source>
</evidence>
<gene>
    <name evidence="7" type="ORF">OXX778_LOCUS16206</name>
</gene>
<comment type="caution">
    <text evidence="7">The sequence shown here is derived from an EMBL/GenBank/DDBJ whole genome shotgun (WGS) entry which is preliminary data.</text>
</comment>
<dbReference type="GO" id="GO:0005829">
    <property type="term" value="C:cytosol"/>
    <property type="evidence" value="ECO:0007669"/>
    <property type="project" value="TreeGrafter"/>
</dbReference>
<evidence type="ECO:0000259" key="6">
    <source>
        <dbReference type="PROSITE" id="PS50235"/>
    </source>
</evidence>
<name>A0A814GJ09_9BILA</name>
<dbReference type="Proteomes" id="UP000663879">
    <property type="component" value="Unassembled WGS sequence"/>
</dbReference>
<dbReference type="EMBL" id="CAJNOC010003766">
    <property type="protein sequence ID" value="CAF0996938.1"/>
    <property type="molecule type" value="Genomic_DNA"/>
</dbReference>